<reference evidence="2 3" key="1">
    <citation type="journal article" date="2018" name="Front. Plant Sci.">
        <title>Red Clover (Trifolium pratense) and Zigzag Clover (T. medium) - A Picture of Genomic Similarities and Differences.</title>
        <authorList>
            <person name="Dluhosova J."/>
            <person name="Istvanek J."/>
            <person name="Nedelnik J."/>
            <person name="Repkova J."/>
        </authorList>
    </citation>
    <scope>NUCLEOTIDE SEQUENCE [LARGE SCALE GENOMIC DNA]</scope>
    <source>
        <strain evidence="3">cv. 10/8</strain>
        <tissue evidence="2">Leaf</tissue>
    </source>
</reference>
<evidence type="ECO:0000313" key="3">
    <source>
        <dbReference type="Proteomes" id="UP000265520"/>
    </source>
</evidence>
<dbReference type="InterPro" id="IPR013918">
    <property type="entry name" value="Nucleotide_exch_fac_Fes1"/>
</dbReference>
<dbReference type="Pfam" id="PF08609">
    <property type="entry name" value="Fes1"/>
    <property type="match status" value="1"/>
</dbReference>
<keyword evidence="3" id="KW-1185">Reference proteome</keyword>
<dbReference type="Proteomes" id="UP000265520">
    <property type="component" value="Unassembled WGS sequence"/>
</dbReference>
<organism evidence="2 3">
    <name type="scientific">Trifolium medium</name>
    <dbReference type="NCBI Taxonomy" id="97028"/>
    <lineage>
        <taxon>Eukaryota</taxon>
        <taxon>Viridiplantae</taxon>
        <taxon>Streptophyta</taxon>
        <taxon>Embryophyta</taxon>
        <taxon>Tracheophyta</taxon>
        <taxon>Spermatophyta</taxon>
        <taxon>Magnoliopsida</taxon>
        <taxon>eudicotyledons</taxon>
        <taxon>Gunneridae</taxon>
        <taxon>Pentapetalae</taxon>
        <taxon>rosids</taxon>
        <taxon>fabids</taxon>
        <taxon>Fabales</taxon>
        <taxon>Fabaceae</taxon>
        <taxon>Papilionoideae</taxon>
        <taxon>50 kb inversion clade</taxon>
        <taxon>NPAAA clade</taxon>
        <taxon>Hologalegina</taxon>
        <taxon>IRL clade</taxon>
        <taxon>Trifolieae</taxon>
        <taxon>Trifolium</taxon>
    </lineage>
</organism>
<protein>
    <submittedName>
        <fullName evidence="2">Hsp70-binding protein 1-like</fullName>
    </submittedName>
</protein>
<evidence type="ECO:0000313" key="2">
    <source>
        <dbReference type="EMBL" id="MCI25035.1"/>
    </source>
</evidence>
<feature type="domain" description="Nucleotide exchange factor Fes1" evidence="1">
    <location>
        <begin position="7"/>
        <end position="43"/>
    </location>
</feature>
<name>A0A392QP42_9FABA</name>
<dbReference type="EMBL" id="LXQA010144942">
    <property type="protein sequence ID" value="MCI25035.1"/>
    <property type="molecule type" value="Genomic_DNA"/>
</dbReference>
<sequence length="72" mass="8436">MKEITLVMKTPEQELENQGVTPADIEDMLDELQEHVESIDMANGFSSSLLAFTSLHDEVRFFKFRLMESWWL</sequence>
<evidence type="ECO:0000259" key="1">
    <source>
        <dbReference type="Pfam" id="PF08609"/>
    </source>
</evidence>
<proteinExistence type="predicted"/>
<comment type="caution">
    <text evidence="2">The sequence shown here is derived from an EMBL/GenBank/DDBJ whole genome shotgun (WGS) entry which is preliminary data.</text>
</comment>
<dbReference type="AlphaFoldDB" id="A0A392QP42"/>
<accession>A0A392QP42</accession>